<comment type="caution">
    <text evidence="2">The sequence shown here is derived from an EMBL/GenBank/DDBJ whole genome shotgun (WGS) entry which is preliminary data.</text>
</comment>
<protein>
    <submittedName>
        <fullName evidence="2">Uncharacterized protein</fullName>
    </submittedName>
</protein>
<dbReference type="AlphaFoldDB" id="A0A2G5UHD7"/>
<reference evidence="3" key="1">
    <citation type="submission" date="2017-10" db="EMBL/GenBank/DDBJ databases">
        <title>Rapid genome shrinkage in a self-fertile nematode reveals novel sperm competition proteins.</title>
        <authorList>
            <person name="Yin D."/>
            <person name="Schwarz E.M."/>
            <person name="Thomas C.G."/>
            <person name="Felde R.L."/>
            <person name="Korf I.F."/>
            <person name="Cutter A.D."/>
            <person name="Schartner C.M."/>
            <person name="Ralston E.J."/>
            <person name="Meyer B.J."/>
            <person name="Haag E.S."/>
        </authorList>
    </citation>
    <scope>NUCLEOTIDE SEQUENCE [LARGE SCALE GENOMIC DNA]</scope>
    <source>
        <strain evidence="3">JU1422</strain>
    </source>
</reference>
<dbReference type="OrthoDB" id="10320040at2759"/>
<sequence>MDPSQTTPPTSQLSIWFGVVRLMLDELFQHRPIFNQNNLALFWCFHIMAHAFAQYRNDLQHFSIYATVFFVYGILVIVLALKVIKALRFVRALTLVCLYLLAITMIVELLTSVFRGNGLQWIITDLAVNFILIAALAMQYIILNETVISQEIEHLIDNVPLV</sequence>
<feature type="transmembrane region" description="Helical" evidence="1">
    <location>
        <begin position="93"/>
        <end position="114"/>
    </location>
</feature>
<feature type="transmembrane region" description="Helical" evidence="1">
    <location>
        <begin position="120"/>
        <end position="143"/>
    </location>
</feature>
<feature type="transmembrane region" description="Helical" evidence="1">
    <location>
        <begin position="62"/>
        <end position="81"/>
    </location>
</feature>
<accession>A0A2G5UHD7</accession>
<name>A0A2G5UHD7_9PELO</name>
<keyword evidence="1" id="KW-1133">Transmembrane helix</keyword>
<evidence type="ECO:0000313" key="2">
    <source>
        <dbReference type="EMBL" id="PIC38741.1"/>
    </source>
</evidence>
<gene>
    <name evidence="2" type="primary">Cnig_chr_III.g10650</name>
    <name evidence="2" type="ORF">B9Z55_010650</name>
</gene>
<organism evidence="2 3">
    <name type="scientific">Caenorhabditis nigoni</name>
    <dbReference type="NCBI Taxonomy" id="1611254"/>
    <lineage>
        <taxon>Eukaryota</taxon>
        <taxon>Metazoa</taxon>
        <taxon>Ecdysozoa</taxon>
        <taxon>Nematoda</taxon>
        <taxon>Chromadorea</taxon>
        <taxon>Rhabditida</taxon>
        <taxon>Rhabditina</taxon>
        <taxon>Rhabditomorpha</taxon>
        <taxon>Rhabditoidea</taxon>
        <taxon>Rhabditidae</taxon>
        <taxon>Peloderinae</taxon>
        <taxon>Caenorhabditis</taxon>
    </lineage>
</organism>
<keyword evidence="3" id="KW-1185">Reference proteome</keyword>
<proteinExistence type="predicted"/>
<evidence type="ECO:0000256" key="1">
    <source>
        <dbReference type="SAM" id="Phobius"/>
    </source>
</evidence>
<keyword evidence="1" id="KW-0472">Membrane</keyword>
<dbReference type="EMBL" id="PDUG01000003">
    <property type="protein sequence ID" value="PIC38741.1"/>
    <property type="molecule type" value="Genomic_DNA"/>
</dbReference>
<evidence type="ECO:0000313" key="3">
    <source>
        <dbReference type="Proteomes" id="UP000230233"/>
    </source>
</evidence>
<dbReference type="Proteomes" id="UP000230233">
    <property type="component" value="Chromosome III"/>
</dbReference>
<keyword evidence="1" id="KW-0812">Transmembrane</keyword>